<organism evidence="1 2">
    <name type="scientific">Heliobacterium modesticaldum (strain ATCC 51547 / Ice1)</name>
    <dbReference type="NCBI Taxonomy" id="498761"/>
    <lineage>
        <taxon>Bacteria</taxon>
        <taxon>Bacillati</taxon>
        <taxon>Bacillota</taxon>
        <taxon>Clostridia</taxon>
        <taxon>Eubacteriales</taxon>
        <taxon>Heliobacteriaceae</taxon>
        <taxon>Heliomicrobium</taxon>
    </lineage>
</organism>
<accession>B0TEQ0</accession>
<dbReference type="AlphaFoldDB" id="B0TEQ0"/>
<name>B0TEQ0_HELMI</name>
<protein>
    <submittedName>
        <fullName evidence="1">Uncharacterized protein</fullName>
    </submittedName>
</protein>
<dbReference type="KEGG" id="hmo:HM1_1732"/>
<dbReference type="STRING" id="498761.HM1_1732"/>
<evidence type="ECO:0000313" key="1">
    <source>
        <dbReference type="EMBL" id="ABZ84302.1"/>
    </source>
</evidence>
<dbReference type="Proteomes" id="UP000008550">
    <property type="component" value="Chromosome"/>
</dbReference>
<dbReference type="HOGENOM" id="CLU_3328685_0_0_9"/>
<proteinExistence type="predicted"/>
<dbReference type="EMBL" id="CP000930">
    <property type="protein sequence ID" value="ABZ84302.1"/>
    <property type="molecule type" value="Genomic_DNA"/>
</dbReference>
<gene>
    <name evidence="1" type="ORF">HM1_1732</name>
</gene>
<keyword evidence="2" id="KW-1185">Reference proteome</keyword>
<sequence length="38" mass="4112">MESKPLASFCLGKGEWYGLYLDYPGSYSEAVHAGRGNG</sequence>
<reference evidence="1 2" key="1">
    <citation type="journal article" date="2008" name="J. Bacteriol.">
        <title>The genome of Heliobacterium modesticaldum, a phototrophic representative of the Firmicutes containing the simplest photosynthetic apparatus.</title>
        <authorList>
            <person name="Sattley W.M."/>
            <person name="Madigan M.T."/>
            <person name="Swingley W.D."/>
            <person name="Cheung P.C."/>
            <person name="Clocksin K.M."/>
            <person name="Conrad A.L."/>
            <person name="Dejesa L.C."/>
            <person name="Honchak B.M."/>
            <person name="Jung D.O."/>
            <person name="Karbach L.E."/>
            <person name="Kurdoglu A."/>
            <person name="Lahiri S."/>
            <person name="Mastrian S.D."/>
            <person name="Page L.E."/>
            <person name="Taylor H.L."/>
            <person name="Wang Z.T."/>
            <person name="Raymond J."/>
            <person name="Chen M."/>
            <person name="Blankenship R.E."/>
            <person name="Touchman J.W."/>
        </authorList>
    </citation>
    <scope>NUCLEOTIDE SEQUENCE [LARGE SCALE GENOMIC DNA]</scope>
    <source>
        <strain evidence="2">ATCC 51547 / Ice1</strain>
    </source>
</reference>
<evidence type="ECO:0000313" key="2">
    <source>
        <dbReference type="Proteomes" id="UP000008550"/>
    </source>
</evidence>